<gene>
    <name evidence="9" type="primary">LOC105909661</name>
</gene>
<feature type="compositionally biased region" description="Low complexity" evidence="6">
    <location>
        <begin position="44"/>
        <end position="59"/>
    </location>
</feature>
<dbReference type="RefSeq" id="XP_031429777.1">
    <property type="nucleotide sequence ID" value="XM_031573917.2"/>
</dbReference>
<evidence type="ECO:0000256" key="6">
    <source>
        <dbReference type="SAM" id="MobiDB-lite"/>
    </source>
</evidence>
<dbReference type="InterPro" id="IPR028933">
    <property type="entry name" value="Lebercilin_dom"/>
</dbReference>
<feature type="compositionally biased region" description="Basic and acidic residues" evidence="6">
    <location>
        <begin position="61"/>
        <end position="74"/>
    </location>
</feature>
<dbReference type="AlphaFoldDB" id="A0A6P8G2S8"/>
<comment type="similarity">
    <text evidence="1">Belongs to the LCA5 family.</text>
</comment>
<feature type="compositionally biased region" description="Basic and acidic residues" evidence="6">
    <location>
        <begin position="366"/>
        <end position="395"/>
    </location>
</feature>
<proteinExistence type="inferred from homology"/>
<feature type="region of interest" description="Disordered" evidence="6">
    <location>
        <begin position="508"/>
        <end position="538"/>
    </location>
</feature>
<evidence type="ECO:0000313" key="8">
    <source>
        <dbReference type="Proteomes" id="UP000515152"/>
    </source>
</evidence>
<evidence type="ECO:0000256" key="5">
    <source>
        <dbReference type="SAM" id="Coils"/>
    </source>
</evidence>
<dbReference type="GO" id="GO:0042073">
    <property type="term" value="P:intraciliary transport"/>
    <property type="evidence" value="ECO:0007669"/>
    <property type="project" value="TreeGrafter"/>
</dbReference>
<keyword evidence="2 5" id="KW-0175">Coiled coil</keyword>
<sequence>MHFFLKMSFQQLDDAGSQGCALSYSRSCTPSDESTSSNKRRNCSADSSRGSSQASYSQSDFEDKKKPSVLEKSHASLIKKSPKKTKGYYKGQKRSGVQYPHQKRNLRPGRKAPFSPPIKPLDGVCQRIASAREHRIKNLSNQVWELQQQLNGASQENRLLRRVQNRHTAALQQFQDSQSGLPQILLKHGNEVQALQGLLRKVRAQRNSLGHRLTSMEDHLQETSEELHKLQQLCRRRGLGQREELAQKLSKLSLDQELKNNRIKNLERNLYLSNASFNRHLSTEIRKTVEARDLSKLLQEQIDLLTQKIKERERELEIHNIYSHRFPKAKKGTKETKSIQTEGLSPLPLEAPACKLKIEYESEEHLGNELDKQRSNRNRERCAIDFSKSEKDQKGTTESLTEDNESGDGTAVDAVTQSAEAGSIEDQQQAKGDDDDDDDEEEETNETTSLPWDADNDLTSPSQAETSLDLDDLLDANCLSANKQTTPRIRRHYTFKETIQNLHRGRPAYGALGQGLQKGSRAPAQTANHDGDSAYEPSFLSVPAGRVRLAKDTQHGEDPRSRKSSLMRELFGQADAAEPKADRRAHAKEPPATSSDLDRTSAYVLGDTVPHIRDGFIIFD</sequence>
<evidence type="ECO:0000259" key="7">
    <source>
        <dbReference type="Pfam" id="PF15619"/>
    </source>
</evidence>
<evidence type="ECO:0000256" key="4">
    <source>
        <dbReference type="ARBA" id="ARBA00041402"/>
    </source>
</evidence>
<evidence type="ECO:0000256" key="1">
    <source>
        <dbReference type="ARBA" id="ARBA00010229"/>
    </source>
</evidence>
<feature type="region of interest" description="Disordered" evidence="6">
    <location>
        <begin position="366"/>
        <end position="463"/>
    </location>
</feature>
<feature type="region of interest" description="Disordered" evidence="6">
    <location>
        <begin position="19"/>
        <end position="119"/>
    </location>
</feature>
<dbReference type="KEGG" id="char:105909661"/>
<dbReference type="GO" id="GO:0005930">
    <property type="term" value="C:axoneme"/>
    <property type="evidence" value="ECO:0007669"/>
    <property type="project" value="TreeGrafter"/>
</dbReference>
<dbReference type="InterPro" id="IPR026188">
    <property type="entry name" value="Lebercilin-like"/>
</dbReference>
<dbReference type="OrthoDB" id="2123794at2759"/>
<reference evidence="9" key="1">
    <citation type="submission" date="2025-08" db="UniProtKB">
        <authorList>
            <consortium name="RefSeq"/>
        </authorList>
    </citation>
    <scope>IDENTIFICATION</scope>
</reference>
<protein>
    <recommendedName>
        <fullName evidence="3">Lebercilin-like protein</fullName>
    </recommendedName>
    <alternativeName>
        <fullName evidence="4">Leber congenital amaurosis 5-like protein</fullName>
    </alternativeName>
</protein>
<evidence type="ECO:0000256" key="2">
    <source>
        <dbReference type="ARBA" id="ARBA00023054"/>
    </source>
</evidence>
<accession>A0A6P8G2S8</accession>
<name>A0A6P8G2S8_CLUHA</name>
<evidence type="ECO:0000256" key="3">
    <source>
        <dbReference type="ARBA" id="ARBA00041189"/>
    </source>
</evidence>
<feature type="coiled-coil region" evidence="5">
    <location>
        <begin position="213"/>
        <end position="269"/>
    </location>
</feature>
<evidence type="ECO:0000313" key="9">
    <source>
        <dbReference type="RefSeq" id="XP_031429777.1"/>
    </source>
</evidence>
<dbReference type="Proteomes" id="UP000515152">
    <property type="component" value="Chromosome 9"/>
</dbReference>
<feature type="region of interest" description="Disordered" evidence="6">
    <location>
        <begin position="573"/>
        <end position="599"/>
    </location>
</feature>
<feature type="compositionally biased region" description="Basic residues" evidence="6">
    <location>
        <begin position="101"/>
        <end position="110"/>
    </location>
</feature>
<feature type="compositionally biased region" description="Polar residues" evidence="6">
    <location>
        <begin position="24"/>
        <end position="37"/>
    </location>
</feature>
<dbReference type="Pfam" id="PF15619">
    <property type="entry name" value="Lebercilin"/>
    <property type="match status" value="1"/>
</dbReference>
<dbReference type="GeneID" id="105909661"/>
<dbReference type="PANTHER" id="PTHR16650">
    <property type="entry name" value="C21ORF13-RELATED"/>
    <property type="match status" value="1"/>
</dbReference>
<feature type="compositionally biased region" description="Basic residues" evidence="6">
    <location>
        <begin position="80"/>
        <end position="93"/>
    </location>
</feature>
<keyword evidence="8" id="KW-1185">Reference proteome</keyword>
<organism evidence="8 9">
    <name type="scientific">Clupea harengus</name>
    <name type="common">Atlantic herring</name>
    <dbReference type="NCBI Taxonomy" id="7950"/>
    <lineage>
        <taxon>Eukaryota</taxon>
        <taxon>Metazoa</taxon>
        <taxon>Chordata</taxon>
        <taxon>Craniata</taxon>
        <taxon>Vertebrata</taxon>
        <taxon>Euteleostomi</taxon>
        <taxon>Actinopterygii</taxon>
        <taxon>Neopterygii</taxon>
        <taxon>Teleostei</taxon>
        <taxon>Clupei</taxon>
        <taxon>Clupeiformes</taxon>
        <taxon>Clupeoidei</taxon>
        <taxon>Clupeidae</taxon>
        <taxon>Clupea</taxon>
    </lineage>
</organism>
<feature type="compositionally biased region" description="Basic and acidic residues" evidence="6">
    <location>
        <begin position="577"/>
        <end position="589"/>
    </location>
</feature>
<dbReference type="PANTHER" id="PTHR16650:SF9">
    <property type="entry name" value="LEBERCILIN-LIKE PROTEIN"/>
    <property type="match status" value="1"/>
</dbReference>
<feature type="domain" description="Lebercilin" evidence="7">
    <location>
        <begin position="125"/>
        <end position="316"/>
    </location>
</feature>
<feature type="compositionally biased region" description="Polar residues" evidence="6">
    <location>
        <begin position="415"/>
        <end position="430"/>
    </location>
</feature>
<feature type="compositionally biased region" description="Acidic residues" evidence="6">
    <location>
        <begin position="433"/>
        <end position="445"/>
    </location>
</feature>